<dbReference type="InterPro" id="IPR011989">
    <property type="entry name" value="ARM-like"/>
</dbReference>
<feature type="domain" description="U3 small nucleolar RNA-associated protein 20" evidence="2">
    <location>
        <begin position="1781"/>
        <end position="1995"/>
    </location>
</feature>
<dbReference type="EMBL" id="CM010724">
    <property type="protein sequence ID" value="RZC80814.1"/>
    <property type="molecule type" value="Genomic_DNA"/>
</dbReference>
<dbReference type="InterPro" id="IPR052575">
    <property type="entry name" value="SSU_processome_comp_20"/>
</dbReference>
<dbReference type="GO" id="GO:0032040">
    <property type="term" value="C:small-subunit processome"/>
    <property type="evidence" value="ECO:0007669"/>
    <property type="project" value="TreeGrafter"/>
</dbReference>
<feature type="domain" description="U3 small nucleolar RNA-associated protein 20 N-terminal" evidence="1">
    <location>
        <begin position="920"/>
        <end position="1537"/>
    </location>
</feature>
<dbReference type="GO" id="GO:0030686">
    <property type="term" value="C:90S preribosome"/>
    <property type="evidence" value="ECO:0007669"/>
    <property type="project" value="TreeGrafter"/>
</dbReference>
<dbReference type="Proteomes" id="UP000316621">
    <property type="component" value="Chromosome 10"/>
</dbReference>
<dbReference type="Pfam" id="PF23099">
    <property type="entry name" value="UTP20_C"/>
    <property type="match status" value="1"/>
</dbReference>
<proteinExistence type="predicted"/>
<evidence type="ECO:0000313" key="4">
    <source>
        <dbReference type="EMBL" id="RZC80814.1"/>
    </source>
</evidence>
<gene>
    <name evidence="4" type="ORF">C5167_043398</name>
</gene>
<dbReference type="PANTHER" id="PTHR17695:SF11">
    <property type="entry name" value="SMALL SUBUNIT PROCESSOME COMPONENT 20 HOMOLOG"/>
    <property type="match status" value="1"/>
</dbReference>
<dbReference type="Pfam" id="PF20416">
    <property type="entry name" value="UTP20"/>
    <property type="match status" value="1"/>
</dbReference>
<accession>A0A4Y7L5J7</accession>
<dbReference type="Gene3D" id="1.25.10.10">
    <property type="entry name" value="Leucine-rich Repeat Variant"/>
    <property type="match status" value="2"/>
</dbReference>
<evidence type="ECO:0000313" key="5">
    <source>
        <dbReference type="Proteomes" id="UP000316621"/>
    </source>
</evidence>
<protein>
    <submittedName>
        <fullName evidence="4">Uncharacterized protein</fullName>
    </submittedName>
</protein>
<dbReference type="Gramene" id="RZC80814">
    <property type="protein sequence ID" value="RZC80814"/>
    <property type="gene ID" value="C5167_043398"/>
</dbReference>
<dbReference type="OMA" id="CYKSCVQ"/>
<dbReference type="InterPro" id="IPR011430">
    <property type="entry name" value="UTP20_N"/>
</dbReference>
<dbReference type="SUPFAM" id="SSF48371">
    <property type="entry name" value="ARM repeat"/>
    <property type="match status" value="3"/>
</dbReference>
<dbReference type="InterPro" id="IPR046523">
    <property type="entry name" value="UTP20_dom"/>
</dbReference>
<dbReference type="STRING" id="3469.A0A4Y7L5J7"/>
<evidence type="ECO:0000259" key="2">
    <source>
        <dbReference type="Pfam" id="PF20416"/>
    </source>
</evidence>
<evidence type="ECO:0000259" key="3">
    <source>
        <dbReference type="Pfam" id="PF23099"/>
    </source>
</evidence>
<keyword evidence="5" id="KW-1185">Reference proteome</keyword>
<name>A0A4Y7L5J7_PAPSO</name>
<dbReference type="PANTHER" id="PTHR17695">
    <property type="entry name" value="SMALL SUBUNIT PROCESSOME COMPONENT 20 HOMOLOG"/>
    <property type="match status" value="1"/>
</dbReference>
<reference evidence="4 5" key="1">
    <citation type="journal article" date="2018" name="Science">
        <title>The opium poppy genome and morphinan production.</title>
        <authorList>
            <person name="Guo L."/>
            <person name="Winzer T."/>
            <person name="Yang X."/>
            <person name="Li Y."/>
            <person name="Ning Z."/>
            <person name="He Z."/>
            <person name="Teodor R."/>
            <person name="Lu Y."/>
            <person name="Bowser T.A."/>
            <person name="Graham I.A."/>
            <person name="Ye K."/>
        </authorList>
    </citation>
    <scope>NUCLEOTIDE SEQUENCE [LARGE SCALE GENOMIC DNA]</scope>
    <source>
        <strain evidence="5">cv. HN1</strain>
        <tissue evidence="4">Leaves</tissue>
    </source>
</reference>
<dbReference type="InterPro" id="IPR016024">
    <property type="entry name" value="ARM-type_fold"/>
</dbReference>
<dbReference type="Pfam" id="PF07539">
    <property type="entry name" value="UTP20_N"/>
    <property type="match status" value="1"/>
</dbReference>
<sequence length="2742" mass="309255">MATAAESMAVKSLNTGPSRKRFIFKNLAQRMEEIDIDVYRSYDRRKSEPSEGSTYVKDCLVEWRELNTAEDFISFYEEMMPWVQTLPQVLQMKDGILTKLLNRLQLQARLSLQPILRLIAALSRDLQKDFLPILPRVADSLFLLLESGADREPEVVQEIFISWSNIMVNLQKYLIQDINDLLKITRRLRYYPKDYVQEHMAESVSYLLRNSAVAQAKKGIRKITTEVVKKPSDVIKSGVSALLWHVMRGTSSSFHSRTENEILPFLLDDSIIGIGSDTVVEVVTAALGRACEELQPQELKKMWNCLIRKISDCDCNDSLPLLSHLLHILTSTVRFSSGGTISDYQPILDLVELLIEKVITPLHGSDSAENCSFEVFDGVLQLMLSLLDGVIASDESVIRGIAGKWASVFQLRNKSMVKFIEELLQKRDDIRNVFGDYILSALNEMVVLPSSVEQKEISRSLLGPEEVIYLLLTYFEKVGVVKKTEEVSRLCNFLRQYICDWICMVNDISHGDSSRMRLEESKLALIWGAVTCYHPVFGLTGNPSLVMGLIDALDRLLAINAGISKSNWQSLVGAALVSYVRLRPCAKAELAETRKIVSIAEKFKSSPQVLFAVAEFLEHTNGFPSIVDSSEDTCHHSEFKREHAVNVFADNLCQPDKLIRISTLRILSHYEQLGKQFSTSDQPAEKKWKTEFSQSGTEESDCDDVCALVFSPLSNAYIADKLLNFEHRSLLNQVTQLLLAIEKDPISVSTSRHVIMLISKIQMAISAGRVPEAYVTLLLNGIIGVFHKRFGLLWDPAVQCLTVLMEKHLLLVWERFVCYLEQCQEKFITSDNHLESVNVESSSTSSDLVQCFHSFVAPNSDVTPCATILSLLLRSLQKVQAIAESRSCQLIPLFLKFLGYDDGDVVSVGSFKSHACKGKAWRGVLKEWLNLMKLMRNSKSLYRSQQLKEVLINRLLDENDAEIQMSVLECLANWKCDSLLPYVEHLKNLITSKNLREELATWSLSKESHHIQDQHREYLIPIAVRLLIPKVRKLKTLGSRKHASVHHRRAVLGFLGQLDVGELPLFFALLIKPLLPMSSDWFWRSCGSSIEEFQASNVVKGLTIDEVEEISWKKRYGFLHVIEDIFKSFDEFHLKPFLNLLMSFVARIMEACTYRLDGAKNSEASQIENLASDDVSVPEASGEDSLTTNTGTKQYKDLRSLCLKIISSVLSKYEDHDFGGEFWDMFFVSVKVLIDCFKQEGSSSEKPSSLFSCFLAMSGSQTLVSLLHREESLVPSIFSVLTVKTASSAIISSVLSFIENLLNLDNELSNHGDLAVKTTLLPNLNTLIHSLHNLFYCKQRNSIKSAGKAELRIFKLLSAYIVEPLVAKQFVEILLPFLGNNPKHSDECLEVLKVIKGVLPKLGGKITDKILKAVAPLLLSAGVDVRLSICDILNGLALQDPSVVFLAKFVHDLNAMSMSEMDELDYDTRINAYESVNSGFFYRLRKDHALVVLSHAVHDLSSEELIIRQSASRLLLSFIQFSAKVLGSDPMDCEEMIEPMVASETWTKKCVEPIIKNFILKHMGEAMSREISIQREWIALLREMALQLTELPSLKSIGNLASVDDAEKDFFNNILHLQKHRRAKALSRFRKAIVAGNFSEDITKKIFVPLFFKMMYDVQPGKGEHIRDACVDSLAAISGHMKWESYLSFLLGCFREMTLKLDKHKILLRLICSVLDHFHFSGILIQDPKDNVPEISPAIIGLNVDATTRSCTTTGVPKEIQVCLQKKVLPKIQKLLLDAEGVDVTINVAALKLLKLLPLDTMESQLPSIIHRISNFLKNRMESIRDEARLALAACSKELGIEYLQFLVKVMRSVLKRGYEMHVLGYTLNFILCKAVANSVVGKLDYCLEELLSVVENDILGEVAEEKDVEKIASKMKETRKRKSFETLELIARNVTFNGSNAMKLLSPVKAHLQKYLTPRKKVKLETMLKQIATGIECNTSVSQKDLFTFVYGLIKDGMTEEAPNGKDLLLTKPSKISSKASSNKKDASSHLISYGSQSSHVITGFALGLLHNRLKKMKLGVKDVQLLSMLDPFVELLGNCLGSKYEAVLSSALRCLTPLVRLPLLTLESQADKIKSLLLDIAQKSGTSNSPLMESCLSLLTVLLRSTRITLSDDQLHLLIQFPLFIDLEKNPSFTALSLLKAIVSRTLVVHEIYDIATRVSNLMVTSQSDPIRKKCSQILMQFLLNYRLSTKRLQQHMNFLLENLSYEHASGREAVLEMLHAIITKFPKSILDAESYAFFVKLVACLANDTDSKVRSMIGTVLKRLIECTSPKSLVPILESSVSWYVSDNQMLWSVAAQTLGLLVEVLKKRFQSHVKIVLPVLKKIMKYALDGITTQPDATNEESRTPYWKQTYYSMIMLEKILCEFRELYWEKDFEEIWEAICELLLYPHMWIRNVSNRLIASYFASVSEREKSQKLEVGSLLIMKPSRLFAVAVSLCCQLKAPLIDDKEAKVLTQILVFAISGVHKLAGQSESLHLQEFWSTLELNEQSHFLKAFHLLGSRKGRMLLGLLTSDVVDSVDQVDDATGSVDRADVATDAVEQADAAMNPVEQVDGNRLQSMLVSPLLKKIGKMKIVFNSFSMISIEIGKKGCQQHAYDMLLPLYKVSEGFAGRVITDDLKQMAADNLKKIKDIIGDDSFVRVCNEIRKNLKAKRDKRKNIERVMAVVNPMRKAKRKLRVNAKHRAYKKRKIMTMKMGRSGY</sequence>
<dbReference type="InterPro" id="IPR057525">
    <property type="entry name" value="UTP20_C"/>
</dbReference>
<feature type="domain" description="U3 small nucleolar RNA-associated protein 20 C-terminal" evidence="3">
    <location>
        <begin position="2657"/>
        <end position="2733"/>
    </location>
</feature>
<evidence type="ECO:0000259" key="1">
    <source>
        <dbReference type="Pfam" id="PF07539"/>
    </source>
</evidence>
<organism evidence="4 5">
    <name type="scientific">Papaver somniferum</name>
    <name type="common">Opium poppy</name>
    <dbReference type="NCBI Taxonomy" id="3469"/>
    <lineage>
        <taxon>Eukaryota</taxon>
        <taxon>Viridiplantae</taxon>
        <taxon>Streptophyta</taxon>
        <taxon>Embryophyta</taxon>
        <taxon>Tracheophyta</taxon>
        <taxon>Spermatophyta</taxon>
        <taxon>Magnoliopsida</taxon>
        <taxon>Ranunculales</taxon>
        <taxon>Papaveraceae</taxon>
        <taxon>Papaveroideae</taxon>
        <taxon>Papaver</taxon>
    </lineage>
</organism>